<dbReference type="PANTHER" id="PTHR23501:SF1">
    <property type="entry name" value="TRANSPORT PROTEIN HSRA-RELATED"/>
    <property type="match status" value="1"/>
</dbReference>
<protein>
    <submittedName>
        <fullName evidence="7">Drug resistance transporter, EmrB/QacA subfamily</fullName>
    </submittedName>
</protein>
<feature type="transmembrane region" description="Helical" evidence="5">
    <location>
        <begin position="131"/>
        <end position="148"/>
    </location>
</feature>
<dbReference type="GO" id="GO:0022857">
    <property type="term" value="F:transmembrane transporter activity"/>
    <property type="evidence" value="ECO:0007669"/>
    <property type="project" value="InterPro"/>
</dbReference>
<feature type="transmembrane region" description="Helical" evidence="5">
    <location>
        <begin position="288"/>
        <end position="313"/>
    </location>
</feature>
<dbReference type="InterPro" id="IPR011701">
    <property type="entry name" value="MFS"/>
</dbReference>
<keyword evidence="3 5" id="KW-1133">Transmembrane helix</keyword>
<feature type="transmembrane region" description="Helical" evidence="5">
    <location>
        <begin position="418"/>
        <end position="441"/>
    </location>
</feature>
<dbReference type="SUPFAM" id="SSF103473">
    <property type="entry name" value="MFS general substrate transporter"/>
    <property type="match status" value="1"/>
</dbReference>
<dbReference type="InterPro" id="IPR036259">
    <property type="entry name" value="MFS_trans_sf"/>
</dbReference>
<dbReference type="InterPro" id="IPR020846">
    <property type="entry name" value="MFS_dom"/>
</dbReference>
<dbReference type="PANTHER" id="PTHR23501">
    <property type="entry name" value="MAJOR FACILITATOR SUPERFAMILY"/>
    <property type="match status" value="1"/>
</dbReference>
<feature type="domain" description="Major facilitator superfamily (MFS) profile" evidence="6">
    <location>
        <begin position="24"/>
        <end position="474"/>
    </location>
</feature>
<evidence type="ECO:0000256" key="2">
    <source>
        <dbReference type="ARBA" id="ARBA00022692"/>
    </source>
</evidence>
<accession>A0A285TFH6</accession>
<feature type="transmembrane region" description="Helical" evidence="5">
    <location>
        <begin position="160"/>
        <end position="178"/>
    </location>
</feature>
<feature type="transmembrane region" description="Helical" evidence="5">
    <location>
        <begin position="105"/>
        <end position="125"/>
    </location>
</feature>
<feature type="transmembrane region" description="Helical" evidence="5">
    <location>
        <begin position="73"/>
        <end position="93"/>
    </location>
</feature>
<keyword evidence="2 5" id="KW-0812">Transmembrane</keyword>
<dbReference type="RefSeq" id="WP_097052074.1">
    <property type="nucleotide sequence ID" value="NZ_OBMM01000003.1"/>
</dbReference>
<comment type="subcellular location">
    <subcellularLocation>
        <location evidence="1">Membrane</location>
        <topology evidence="1">Multi-pass membrane protein</topology>
    </subcellularLocation>
</comment>
<dbReference type="Proteomes" id="UP000219068">
    <property type="component" value="Unassembled WGS sequence"/>
</dbReference>
<feature type="transmembrane region" description="Helical" evidence="5">
    <location>
        <begin position="447"/>
        <end position="468"/>
    </location>
</feature>
<feature type="transmembrane region" description="Helical" evidence="5">
    <location>
        <begin position="385"/>
        <end position="406"/>
    </location>
</feature>
<dbReference type="AlphaFoldDB" id="A0A285TFH6"/>
<evidence type="ECO:0000256" key="3">
    <source>
        <dbReference type="ARBA" id="ARBA00022989"/>
    </source>
</evidence>
<dbReference type="EMBL" id="OBMM01000003">
    <property type="protein sequence ID" value="SOC20812.1"/>
    <property type="molecule type" value="Genomic_DNA"/>
</dbReference>
<reference evidence="7 8" key="1">
    <citation type="submission" date="2017-08" db="EMBL/GenBank/DDBJ databases">
        <authorList>
            <person name="de Groot N.N."/>
        </authorList>
    </citation>
    <scope>NUCLEOTIDE SEQUENCE [LARGE SCALE GENOMIC DNA]</scope>
    <source>
        <strain evidence="7 8">USBA 78</strain>
    </source>
</reference>
<gene>
    <name evidence="7" type="ORF">SAMN05428964_103225</name>
</gene>
<evidence type="ECO:0000313" key="7">
    <source>
        <dbReference type="EMBL" id="SOC20812.1"/>
    </source>
</evidence>
<keyword evidence="4 5" id="KW-0472">Membrane</keyword>
<evidence type="ECO:0000256" key="1">
    <source>
        <dbReference type="ARBA" id="ARBA00004141"/>
    </source>
</evidence>
<dbReference type="Gene3D" id="1.20.1720.10">
    <property type="entry name" value="Multidrug resistance protein D"/>
    <property type="match status" value="1"/>
</dbReference>
<feature type="transmembrane region" description="Helical" evidence="5">
    <location>
        <begin position="224"/>
        <end position="243"/>
    </location>
</feature>
<evidence type="ECO:0000256" key="4">
    <source>
        <dbReference type="ARBA" id="ARBA00023136"/>
    </source>
</evidence>
<dbReference type="PROSITE" id="PS50850">
    <property type="entry name" value="MFS"/>
    <property type="match status" value="1"/>
</dbReference>
<name>A0A285TFH6_9PROT</name>
<feature type="transmembrane region" description="Helical" evidence="5">
    <location>
        <begin position="190"/>
        <end position="212"/>
    </location>
</feature>
<evidence type="ECO:0000256" key="5">
    <source>
        <dbReference type="SAM" id="Phobius"/>
    </source>
</evidence>
<organism evidence="7 8">
    <name type="scientific">Thalassospira xiamenensis</name>
    <dbReference type="NCBI Taxonomy" id="220697"/>
    <lineage>
        <taxon>Bacteria</taxon>
        <taxon>Pseudomonadati</taxon>
        <taxon>Pseudomonadota</taxon>
        <taxon>Alphaproteobacteria</taxon>
        <taxon>Rhodospirillales</taxon>
        <taxon>Thalassospiraceae</taxon>
        <taxon>Thalassospira</taxon>
    </lineage>
</organism>
<evidence type="ECO:0000259" key="6">
    <source>
        <dbReference type="PROSITE" id="PS50850"/>
    </source>
</evidence>
<proteinExistence type="predicted"/>
<feature type="transmembrane region" description="Helical" evidence="5">
    <location>
        <begin position="21"/>
        <end position="46"/>
    </location>
</feature>
<dbReference type="Pfam" id="PF07690">
    <property type="entry name" value="MFS_1"/>
    <property type="match status" value="1"/>
</dbReference>
<feature type="transmembrane region" description="Helical" evidence="5">
    <location>
        <begin position="249"/>
        <end position="268"/>
    </location>
</feature>
<dbReference type="GO" id="GO:0005886">
    <property type="term" value="C:plasma membrane"/>
    <property type="evidence" value="ECO:0007669"/>
    <property type="project" value="TreeGrafter"/>
</dbReference>
<dbReference type="Gene3D" id="1.20.1250.20">
    <property type="entry name" value="MFS general substrate transporter like domains"/>
    <property type="match status" value="1"/>
</dbReference>
<evidence type="ECO:0000313" key="8">
    <source>
        <dbReference type="Proteomes" id="UP000219068"/>
    </source>
</evidence>
<sequence>MPDQTSEPPPKHAPPDIPARLWCVAAIIGAGAFLAMMDSTVINLAVGDIDTTFGLAMDGECGADLSCNWSPGILAVSCYLLAMAISLPLTGWLGNCFGNVRLWRATLITFLIGSLVCAIAPNAFFLIAGRIAQGLSAGMMIPVGQVLLRRMTGPDQLGRIMGSVGFAVALGPALGPAFGGWLIETFSWRWVFWLNIPVGGIALMGAGFLSNGQVGAKQDRRFDGWGYCVLAGGLLSVLGGAILAEQRKFVALGLVMIAAGSLMLVRFFRKTGTHQCNLIDPAVLGNAWFRAGFVASGMTAMNMYGGLLFLPIFLGNMSGFGLEEVGGLLFFLGIGAALALPVCGMLCDRLGAGRVLVWGALLLSIDTAALMVLGDSGFGMLAGLLMLRGAGLALAQMPAVTGAYIAVDKADMGDAATLINLIQRVGGCVGVAVIAMIIAWVTGPVSMAGLTFLLLLSVATITPAVGMMRADRFV</sequence>
<feature type="transmembrane region" description="Helical" evidence="5">
    <location>
        <begin position="325"/>
        <end position="343"/>
    </location>
</feature>
<feature type="transmembrane region" description="Helical" evidence="5">
    <location>
        <begin position="355"/>
        <end position="373"/>
    </location>
</feature>